<organism evidence="1 2">
    <name type="scientific">Tenacibaculum larymnensis</name>
    <dbReference type="NCBI Taxonomy" id="2878201"/>
    <lineage>
        <taxon>Bacteria</taxon>
        <taxon>Pseudomonadati</taxon>
        <taxon>Bacteroidota</taxon>
        <taxon>Flavobacteriia</taxon>
        <taxon>Flavobacteriales</taxon>
        <taxon>Flavobacteriaceae</taxon>
        <taxon>Tenacibaculum</taxon>
    </lineage>
</organism>
<dbReference type="AlphaFoldDB" id="A0A9X4EQC9"/>
<accession>A0A9X4EQC9</accession>
<dbReference type="RefSeq" id="WP_274641284.1">
    <property type="nucleotide sequence ID" value="NZ_JAIWJY010000014.1"/>
</dbReference>
<dbReference type="EMBL" id="JAIWJY010000014">
    <property type="protein sequence ID" value="MDE1208309.1"/>
    <property type="molecule type" value="Genomic_DNA"/>
</dbReference>
<proteinExistence type="predicted"/>
<protein>
    <submittedName>
        <fullName evidence="1">Uncharacterized protein</fullName>
    </submittedName>
</protein>
<name>A0A9X4EQC9_9FLAO</name>
<sequence length="185" mass="22481">MKNEVLHFLEKRSFILLLVFFSSLRITSQNPKKNNRNEIDKIKTHLSKKQIETRIIGHWEFKKITDSIGNSIDENEIRPNVVFNKDMSYLIIDNKRDTLDKGIWHYDNKERQLKLIYDEPKYNVPIKQLSPKLIKKLKENNRLIKSECFFWEINRVTKNELILIEHKPHNEFELKYNLRVYNKRQ</sequence>
<keyword evidence="2" id="KW-1185">Reference proteome</keyword>
<evidence type="ECO:0000313" key="1">
    <source>
        <dbReference type="EMBL" id="MDE1208309.1"/>
    </source>
</evidence>
<dbReference type="Proteomes" id="UP001149303">
    <property type="component" value="Unassembled WGS sequence"/>
</dbReference>
<evidence type="ECO:0000313" key="2">
    <source>
        <dbReference type="Proteomes" id="UP001149303"/>
    </source>
</evidence>
<comment type="caution">
    <text evidence="1">The sequence shown here is derived from an EMBL/GenBank/DDBJ whole genome shotgun (WGS) entry which is preliminary data.</text>
</comment>
<gene>
    <name evidence="1" type="ORF">LCI24_16045</name>
</gene>
<reference evidence="1" key="1">
    <citation type="submission" date="2021-09" db="EMBL/GenBank/DDBJ databases">
        <authorList>
            <person name="Smyrli M."/>
        </authorList>
    </citation>
    <scope>NUCLEOTIDE SEQUENCE</scope>
    <source>
        <strain evidence="1">LAR25</strain>
    </source>
</reference>